<dbReference type="FunFam" id="3.40.720.10:FF:000008">
    <property type="entry name" value="Alkaline phosphatase"/>
    <property type="match status" value="1"/>
</dbReference>
<protein>
    <recommendedName>
        <fullName evidence="3 16">Alkaline phosphatase</fullName>
        <ecNumber evidence="3 16">3.1.3.1</ecNumber>
    </recommendedName>
</protein>
<evidence type="ECO:0000256" key="6">
    <source>
        <dbReference type="ARBA" id="ARBA00022723"/>
    </source>
</evidence>
<feature type="binding site" evidence="14">
    <location>
        <position position="358"/>
    </location>
    <ligand>
        <name>Zn(2+)</name>
        <dbReference type="ChEBI" id="CHEBI:29105"/>
        <label>2</label>
    </ligand>
</feature>
<evidence type="ECO:0000313" key="19">
    <source>
        <dbReference type="EMBL" id="PCG66485.1"/>
    </source>
</evidence>
<feature type="binding site" evidence="14">
    <location>
        <position position="472"/>
    </location>
    <ligand>
        <name>Zn(2+)</name>
        <dbReference type="ChEBI" id="CHEBI:29105"/>
        <label>2</label>
    </ligand>
</feature>
<keyword evidence="5" id="KW-0336">GPI-anchor</keyword>
<dbReference type="Pfam" id="PF00245">
    <property type="entry name" value="Alk_phosphatase"/>
    <property type="match status" value="1"/>
</dbReference>
<feature type="binding site" evidence="14">
    <location>
        <position position="396"/>
    </location>
    <ligand>
        <name>Zn(2+)</name>
        <dbReference type="ChEBI" id="CHEBI:29105"/>
        <label>2</label>
    </ligand>
</feature>
<evidence type="ECO:0000256" key="5">
    <source>
        <dbReference type="ARBA" id="ARBA00022622"/>
    </source>
</evidence>
<feature type="transmembrane region" description="Helical" evidence="17">
    <location>
        <begin position="518"/>
        <end position="540"/>
    </location>
</feature>
<name>A0A2A4J355_HELVI</name>
<dbReference type="SUPFAM" id="SSF53649">
    <property type="entry name" value="Alkaline phosphatase-like"/>
    <property type="match status" value="1"/>
</dbReference>
<comment type="catalytic activity">
    <reaction evidence="16">
        <text>a phosphate monoester + H2O = an alcohol + phosphate</text>
        <dbReference type="Rhea" id="RHEA:15017"/>
        <dbReference type="ChEBI" id="CHEBI:15377"/>
        <dbReference type="ChEBI" id="CHEBI:30879"/>
        <dbReference type="ChEBI" id="CHEBI:43474"/>
        <dbReference type="ChEBI" id="CHEBI:67140"/>
        <dbReference type="EC" id="3.1.3.1"/>
    </reaction>
</comment>
<evidence type="ECO:0000256" key="11">
    <source>
        <dbReference type="ARBA" id="ARBA00023180"/>
    </source>
</evidence>
<keyword evidence="17" id="KW-1133">Transmembrane helix</keyword>
<keyword evidence="17" id="KW-0812">Transmembrane</keyword>
<comment type="cofactor">
    <cofactor evidence="14">
        <name>Mg(2+)</name>
        <dbReference type="ChEBI" id="CHEBI:18420"/>
    </cofactor>
    <text evidence="14">Binds 1 Mg(2+) ion.</text>
</comment>
<dbReference type="InterPro" id="IPR018299">
    <property type="entry name" value="Alkaline_phosphatase_AS"/>
</dbReference>
<evidence type="ECO:0000256" key="18">
    <source>
        <dbReference type="SAM" id="SignalP"/>
    </source>
</evidence>
<evidence type="ECO:0000256" key="2">
    <source>
        <dbReference type="ARBA" id="ARBA00005984"/>
    </source>
</evidence>
<comment type="subcellular location">
    <subcellularLocation>
        <location evidence="1">Cell membrane</location>
        <topology evidence="1">Lipid-anchor</topology>
        <topology evidence="1">GPI-anchor</topology>
    </subcellularLocation>
</comment>
<sequence length="546" mass="58945">MLLVHLLMGALAVSAAAGAVAGAGASAGAGPGAGAGASARETSAEYWHAEAQAGIAARLERRPAARARNVIMFLGDGMSVPTLAAARTLLGQRQGATGEEANLTFETFPTAGLVKTYCVNAQVADSACSATAYLCGAKANQGTLGVSAAVPRWDCDASTDTSQHVESIAEWALADGRDAGIVTTTRITHASPAGTFAKVANRHWENDAEVRQAGFDTQRCPDIAHQLVHMYPGNQFKVILGGGRREFIPTTSHDEEGQYGRRTDGRNLIEEWQSDKVSRNVSHRYIWDRDQLMESYSSPPEYLLGLFENNHLQYHMHANPTTEPTLAELTEVAIRSLRRNEKGFFLFVEGGRIDHGHHDNLVELALDETLEMDKAVATATQLLSEDDSLIVVTADHAHVMTINGYSGRGNDILGPSRDVGRDGVPYMTLSYANGPGFRPHVDGIRQDVTAEPNYRSLDWKSHVDVPLEDETHGGDDVAVFARGPHHSMFTGLYEQSQLPHLMAYAACIGPGRHACVSAAYFTTSPHTLAIIVISFLVIALRRPEDL</sequence>
<evidence type="ECO:0000256" key="3">
    <source>
        <dbReference type="ARBA" id="ARBA00012647"/>
    </source>
</evidence>
<keyword evidence="11" id="KW-0325">Glycoprotein</keyword>
<evidence type="ECO:0000256" key="1">
    <source>
        <dbReference type="ARBA" id="ARBA00004609"/>
    </source>
</evidence>
<dbReference type="GO" id="GO:0005886">
    <property type="term" value="C:plasma membrane"/>
    <property type="evidence" value="ECO:0007669"/>
    <property type="project" value="UniProtKB-SubCell"/>
</dbReference>
<proteinExistence type="inferred from homology"/>
<evidence type="ECO:0000256" key="15">
    <source>
        <dbReference type="RuleBase" id="RU003946"/>
    </source>
</evidence>
<keyword evidence="10 17" id="KW-0472">Membrane</keyword>
<evidence type="ECO:0000256" key="9">
    <source>
        <dbReference type="ARBA" id="ARBA00022842"/>
    </source>
</evidence>
<feature type="binding site" evidence="14">
    <location>
        <position position="76"/>
    </location>
    <ligand>
        <name>Zn(2+)</name>
        <dbReference type="ChEBI" id="CHEBI:29105"/>
        <label>2</label>
    </ligand>
</feature>
<dbReference type="PROSITE" id="PS00123">
    <property type="entry name" value="ALKALINE_PHOSPHATASE"/>
    <property type="match status" value="1"/>
</dbReference>
<keyword evidence="6 14" id="KW-0479">Metal-binding</keyword>
<feature type="binding site" evidence="14">
    <location>
        <position position="349"/>
    </location>
    <ligand>
        <name>Zn(2+)</name>
        <dbReference type="ChEBI" id="CHEBI:29105"/>
        <label>1</label>
    </ligand>
</feature>
<feature type="active site" description="Phosphoserine intermediate" evidence="13">
    <location>
        <position position="126"/>
    </location>
</feature>
<evidence type="ECO:0000256" key="8">
    <source>
        <dbReference type="ARBA" id="ARBA00022833"/>
    </source>
</evidence>
<dbReference type="GO" id="GO:0046872">
    <property type="term" value="F:metal ion binding"/>
    <property type="evidence" value="ECO:0007669"/>
    <property type="project" value="UniProtKB-KW"/>
</dbReference>
<dbReference type="GO" id="GO:0098552">
    <property type="term" value="C:side of membrane"/>
    <property type="evidence" value="ECO:0007669"/>
    <property type="project" value="UniProtKB-KW"/>
</dbReference>
<evidence type="ECO:0000256" key="10">
    <source>
        <dbReference type="ARBA" id="ARBA00023136"/>
    </source>
</evidence>
<feature type="binding site" evidence="14">
    <location>
        <position position="189"/>
    </location>
    <ligand>
        <name>Mg(2+)</name>
        <dbReference type="ChEBI" id="CHEBI:18420"/>
    </ligand>
</feature>
<dbReference type="STRING" id="7102.A0A2A4J355"/>
<gene>
    <name evidence="19" type="ORF">B5V51_7646</name>
</gene>
<dbReference type="PANTHER" id="PTHR11596:SF91">
    <property type="entry name" value="ALKALINE PHOSPHATASE-RELATED"/>
    <property type="match status" value="1"/>
</dbReference>
<keyword evidence="7 16" id="KW-0378">Hydrolase</keyword>
<dbReference type="CDD" id="cd16012">
    <property type="entry name" value="ALP"/>
    <property type="match status" value="1"/>
</dbReference>
<dbReference type="EMBL" id="NWSH01003359">
    <property type="protein sequence ID" value="PCG66485.1"/>
    <property type="molecule type" value="Genomic_DNA"/>
</dbReference>
<evidence type="ECO:0000256" key="16">
    <source>
        <dbReference type="RuleBase" id="RU003947"/>
    </source>
</evidence>
<keyword evidence="8 14" id="KW-0862">Zinc</keyword>
<feature type="signal peptide" evidence="18">
    <location>
        <begin position="1"/>
        <end position="17"/>
    </location>
</feature>
<comment type="similarity">
    <text evidence="2 15">Belongs to the alkaline phosphatase family.</text>
</comment>
<feature type="binding site" evidence="14">
    <location>
        <position position="354"/>
    </location>
    <ligand>
        <name>Zn(2+)</name>
        <dbReference type="ChEBI" id="CHEBI:29105"/>
        <label>2</label>
    </ligand>
</feature>
<feature type="binding site" evidence="14">
    <location>
        <position position="395"/>
    </location>
    <ligand>
        <name>Zn(2+)</name>
        <dbReference type="ChEBI" id="CHEBI:29105"/>
        <label>2</label>
    </ligand>
</feature>
<feature type="chain" id="PRO_5011974796" description="Alkaline phosphatase" evidence="18">
    <location>
        <begin position="18"/>
        <end position="546"/>
    </location>
</feature>
<dbReference type="InterPro" id="IPR001952">
    <property type="entry name" value="Alkaline_phosphatase"/>
</dbReference>
<dbReference type="PANTHER" id="PTHR11596">
    <property type="entry name" value="ALKALINE PHOSPHATASE"/>
    <property type="match status" value="1"/>
</dbReference>
<reference evidence="19" key="1">
    <citation type="submission" date="2017-09" db="EMBL/GenBank/DDBJ databases">
        <title>Contemporary evolution of a Lepidopteran species, Heliothis virescens, in response to modern agricultural practices.</title>
        <authorList>
            <person name="Fritz M.L."/>
            <person name="Deyonke A.M."/>
            <person name="Papanicolaou A."/>
            <person name="Micinski S."/>
            <person name="Westbrook J."/>
            <person name="Gould F."/>
        </authorList>
    </citation>
    <scope>NUCLEOTIDE SEQUENCE [LARGE SCALE GENOMIC DNA]</scope>
    <source>
        <strain evidence="19">HvINT-</strain>
        <tissue evidence="19">Whole body</tissue>
    </source>
</reference>
<evidence type="ECO:0000256" key="14">
    <source>
        <dbReference type="PIRSR" id="PIRSR601952-2"/>
    </source>
</evidence>
<keyword evidence="4" id="KW-1003">Cell membrane</keyword>
<organism evidence="19">
    <name type="scientific">Heliothis virescens</name>
    <name type="common">Tobacco budworm moth</name>
    <dbReference type="NCBI Taxonomy" id="7102"/>
    <lineage>
        <taxon>Eukaryota</taxon>
        <taxon>Metazoa</taxon>
        <taxon>Ecdysozoa</taxon>
        <taxon>Arthropoda</taxon>
        <taxon>Hexapoda</taxon>
        <taxon>Insecta</taxon>
        <taxon>Pterygota</taxon>
        <taxon>Neoptera</taxon>
        <taxon>Endopterygota</taxon>
        <taxon>Lepidoptera</taxon>
        <taxon>Glossata</taxon>
        <taxon>Ditrysia</taxon>
        <taxon>Noctuoidea</taxon>
        <taxon>Noctuidae</taxon>
        <taxon>Heliothinae</taxon>
        <taxon>Heliothis</taxon>
    </lineage>
</organism>
<dbReference type="EC" id="3.1.3.1" evidence="3 16"/>
<accession>A0A2A4J355</accession>
<feature type="binding site" evidence="14">
    <location>
        <position position="191"/>
    </location>
    <ligand>
        <name>Mg(2+)</name>
        <dbReference type="ChEBI" id="CHEBI:18420"/>
    </ligand>
</feature>
<dbReference type="Gene3D" id="3.40.720.10">
    <property type="entry name" value="Alkaline Phosphatase, subunit A"/>
    <property type="match status" value="1"/>
</dbReference>
<dbReference type="PRINTS" id="PR00113">
    <property type="entry name" value="ALKPHPHTASE"/>
</dbReference>
<keyword evidence="18" id="KW-0732">Signal</keyword>
<dbReference type="InterPro" id="IPR017850">
    <property type="entry name" value="Alkaline_phosphatase_core_sf"/>
</dbReference>
<dbReference type="SMART" id="SM00098">
    <property type="entry name" value="alkPPc"/>
    <property type="match status" value="1"/>
</dbReference>
<evidence type="ECO:0000256" key="4">
    <source>
        <dbReference type="ARBA" id="ARBA00022475"/>
    </source>
</evidence>
<dbReference type="AlphaFoldDB" id="A0A2A4J355"/>
<evidence type="ECO:0000256" key="17">
    <source>
        <dbReference type="SAM" id="Phobius"/>
    </source>
</evidence>
<feature type="binding site" evidence="14">
    <location>
        <position position="76"/>
    </location>
    <ligand>
        <name>Mg(2+)</name>
        <dbReference type="ChEBI" id="CHEBI:18420"/>
    </ligand>
</feature>
<keyword evidence="9 14" id="KW-0460">Magnesium</keyword>
<comment type="caution">
    <text evidence="19">The sequence shown here is derived from an EMBL/GenBank/DDBJ whole genome shotgun (WGS) entry which is preliminary data.</text>
</comment>
<evidence type="ECO:0000256" key="12">
    <source>
        <dbReference type="ARBA" id="ARBA00023288"/>
    </source>
</evidence>
<keyword evidence="12" id="KW-0449">Lipoprotein</keyword>
<evidence type="ECO:0000256" key="7">
    <source>
        <dbReference type="ARBA" id="ARBA00022801"/>
    </source>
</evidence>
<evidence type="ECO:0000256" key="13">
    <source>
        <dbReference type="PIRSR" id="PIRSR601952-1"/>
    </source>
</evidence>
<dbReference type="GO" id="GO:0004035">
    <property type="term" value="F:alkaline phosphatase activity"/>
    <property type="evidence" value="ECO:0007669"/>
    <property type="project" value="UniProtKB-EC"/>
</dbReference>
<comment type="cofactor">
    <cofactor evidence="14">
        <name>Zn(2+)</name>
        <dbReference type="ChEBI" id="CHEBI:29105"/>
    </cofactor>
    <text evidence="14">Binds 2 Zn(2+) ions.</text>
</comment>